<sequence length="98" mass="11679">MLRLKNFLKVNLTMDQLNKIVHYTSFEEMKKRESDNMVAPNKDKMINSEVESKDGGFFRKGTTGDYKNKLSTEDIMKINKWTKENTEDMEDNFKYRIN</sequence>
<gene>
    <name evidence="2" type="ORF">Anas_03174</name>
</gene>
<proteinExistence type="predicted"/>
<accession>A0A5N5SVN7</accession>
<organism evidence="2 3">
    <name type="scientific">Armadillidium nasatum</name>
    <dbReference type="NCBI Taxonomy" id="96803"/>
    <lineage>
        <taxon>Eukaryota</taxon>
        <taxon>Metazoa</taxon>
        <taxon>Ecdysozoa</taxon>
        <taxon>Arthropoda</taxon>
        <taxon>Crustacea</taxon>
        <taxon>Multicrustacea</taxon>
        <taxon>Malacostraca</taxon>
        <taxon>Eumalacostraca</taxon>
        <taxon>Peracarida</taxon>
        <taxon>Isopoda</taxon>
        <taxon>Oniscidea</taxon>
        <taxon>Crinocheta</taxon>
        <taxon>Armadillidiidae</taxon>
        <taxon>Armadillidium</taxon>
    </lineage>
</organism>
<dbReference type="GO" id="GO:0008146">
    <property type="term" value="F:sulfotransferase activity"/>
    <property type="evidence" value="ECO:0007669"/>
    <property type="project" value="InterPro"/>
</dbReference>
<dbReference type="InterPro" id="IPR027417">
    <property type="entry name" value="P-loop_NTPase"/>
</dbReference>
<dbReference type="Gene3D" id="3.40.50.300">
    <property type="entry name" value="P-loop containing nucleotide triphosphate hydrolases"/>
    <property type="match status" value="1"/>
</dbReference>
<name>A0A5N5SVN7_9CRUS</name>
<evidence type="ECO:0000259" key="1">
    <source>
        <dbReference type="Pfam" id="PF00685"/>
    </source>
</evidence>
<evidence type="ECO:0000313" key="3">
    <source>
        <dbReference type="Proteomes" id="UP000326759"/>
    </source>
</evidence>
<dbReference type="Pfam" id="PF00685">
    <property type="entry name" value="Sulfotransfer_1"/>
    <property type="match status" value="1"/>
</dbReference>
<dbReference type="InterPro" id="IPR000863">
    <property type="entry name" value="Sulfotransferase_dom"/>
</dbReference>
<keyword evidence="3" id="KW-1185">Reference proteome</keyword>
<evidence type="ECO:0000313" key="2">
    <source>
        <dbReference type="EMBL" id="KAB7497975.1"/>
    </source>
</evidence>
<reference evidence="2 3" key="1">
    <citation type="journal article" date="2019" name="PLoS Biol.">
        <title>Sex chromosomes control vertical transmission of feminizing Wolbachia symbionts in an isopod.</title>
        <authorList>
            <person name="Becking T."/>
            <person name="Chebbi M.A."/>
            <person name="Giraud I."/>
            <person name="Moumen B."/>
            <person name="Laverre T."/>
            <person name="Caubet Y."/>
            <person name="Peccoud J."/>
            <person name="Gilbert C."/>
            <person name="Cordaux R."/>
        </authorList>
    </citation>
    <scope>NUCLEOTIDE SEQUENCE [LARGE SCALE GENOMIC DNA]</scope>
    <source>
        <strain evidence="2">ANa2</strain>
        <tissue evidence="2">Whole body excluding digestive tract and cuticle</tissue>
    </source>
</reference>
<feature type="domain" description="Sulfotransferase" evidence="1">
    <location>
        <begin position="2"/>
        <end position="89"/>
    </location>
</feature>
<dbReference type="SUPFAM" id="SSF52540">
    <property type="entry name" value="P-loop containing nucleoside triphosphate hydrolases"/>
    <property type="match status" value="1"/>
</dbReference>
<dbReference type="Proteomes" id="UP000326759">
    <property type="component" value="Unassembled WGS sequence"/>
</dbReference>
<dbReference type="OrthoDB" id="205623at2759"/>
<dbReference type="AlphaFoldDB" id="A0A5N5SVN7"/>
<protein>
    <recommendedName>
        <fullName evidence="1">Sulfotransferase domain-containing protein</fullName>
    </recommendedName>
</protein>
<comment type="caution">
    <text evidence="2">The sequence shown here is derived from an EMBL/GenBank/DDBJ whole genome shotgun (WGS) entry which is preliminary data.</text>
</comment>
<dbReference type="EMBL" id="SEYY01019709">
    <property type="protein sequence ID" value="KAB7497975.1"/>
    <property type="molecule type" value="Genomic_DNA"/>
</dbReference>